<keyword evidence="2" id="KW-0378">Hydrolase</keyword>
<accession>A0A4Q1JPX1</accession>
<dbReference type="Proteomes" id="UP000289703">
    <property type="component" value="Unassembled WGS sequence"/>
</dbReference>
<dbReference type="InterPro" id="IPR048395">
    <property type="entry name" value="Glyco_hydro_31_C"/>
</dbReference>
<gene>
    <name evidence="8" type="ORF">EO244_05485</name>
</gene>
<dbReference type="Pfam" id="PF13802">
    <property type="entry name" value="Gal_mutarotas_2"/>
    <property type="match status" value="1"/>
</dbReference>
<feature type="domain" description="Glycoside hydrolase family 31 TIM barrel" evidence="4">
    <location>
        <begin position="252"/>
        <end position="571"/>
    </location>
</feature>
<dbReference type="Gene3D" id="2.60.40.1180">
    <property type="entry name" value="Golgi alpha-mannosidase II"/>
    <property type="match status" value="2"/>
</dbReference>
<sequence>MRKNFFIKIQVLCLLVFLSGIATAQNIQRTYKSYELKNEHLIVNTNDGQYLIRFYDENIVETSFIPQGEHFNAESHAVVLKPDVVKAKLTDSKSELTYATAGMKVLLNKSPFQITYSYKGTQLISEKRGYFASDKTENIEFNLDSTESLMGGGARVLGMNRRGYKLQLYNRAHYGYGTHSELMNYTMPLVISSKRYAVHFDNAPIGFLDLDSQKNNTLAYETISGRKTYQVIAGDTWPEFMEEFTDLTGKQALLPRWALGNFSSRFGYHSEKETRETVEAFKKDSIPLDAIILDLFWFGKEMKGNMGNLEFLRDSFPHPKQMMADFNKQGVKTILITEPFVLTTSKRWDEAVENKVLGTDSLGNPFRYDFYFGNTGLIDVFKPEAMDWFWNIYKQHIKDGVGGWWGDLGEPEVHPSALQHVNGSADEVHNIYGHQWAKLVFEGYQKDFPNQRPFILMRAGAVGSQRYGMIPWSGDVSRSWDGLKPQTEISLQMGLQGIAYMHSDLGGFAGDNLDDELYVRWLQYGVFQPIFRPHAQEAVPSEPVFREAKTKALAKKAIELRYRMLPYNYSLAHENSVSGLPLMRPLFFEEQDNASLFDISDTYMWGDAFLVSPITDAKATKKEVYFPANNTWFDFYTDQMIEGGSAKKVDVAEDHIPVYVRAGSFVPMAKLVQSTLDYSSKQIDLHYYHANTVTEGKGNLFDDDGQTAQAFEKGNYEMIRFSSRSHNKNLTIRFESEKGAAFAAVDREFELIIHNISRQPKKVKLAGKKLDYSWDASRKLLSVKVKIKSGDATTVNVKF</sequence>
<dbReference type="RefSeq" id="WP_129253647.1">
    <property type="nucleotide sequence ID" value="NZ_SAXA01000003.1"/>
</dbReference>
<evidence type="ECO:0000259" key="7">
    <source>
        <dbReference type="Pfam" id="PF21365"/>
    </source>
</evidence>
<dbReference type="GO" id="GO:0005975">
    <property type="term" value="P:carbohydrate metabolic process"/>
    <property type="evidence" value="ECO:0007669"/>
    <property type="project" value="InterPro"/>
</dbReference>
<feature type="signal peptide" evidence="3">
    <location>
        <begin position="1"/>
        <end position="24"/>
    </location>
</feature>
<comment type="caution">
    <text evidence="8">The sequence shown here is derived from an EMBL/GenBank/DDBJ whole genome shotgun (WGS) entry which is preliminary data.</text>
</comment>
<dbReference type="InterPro" id="IPR011013">
    <property type="entry name" value="Gal_mutarotase_sf_dom"/>
</dbReference>
<evidence type="ECO:0000256" key="1">
    <source>
        <dbReference type="ARBA" id="ARBA00007806"/>
    </source>
</evidence>
<dbReference type="Pfam" id="PF17137">
    <property type="entry name" value="DUF5110"/>
    <property type="match status" value="1"/>
</dbReference>
<reference evidence="8 9" key="1">
    <citation type="submission" date="2019-01" db="EMBL/GenBank/DDBJ databases">
        <title>Ancylomarina salipaludis sp. nov., isolated from a salt marsh.</title>
        <authorList>
            <person name="Yoon J.-H."/>
        </authorList>
    </citation>
    <scope>NUCLEOTIDE SEQUENCE [LARGE SCALE GENOMIC DNA]</scope>
    <source>
        <strain evidence="8 9">SHSM-M15</strain>
    </source>
</reference>
<dbReference type="CDD" id="cd14752">
    <property type="entry name" value="GH31_N"/>
    <property type="match status" value="1"/>
</dbReference>
<dbReference type="Gene3D" id="2.60.40.1760">
    <property type="entry name" value="glycosyl hydrolase (family 31)"/>
    <property type="match status" value="1"/>
</dbReference>
<protein>
    <submittedName>
        <fullName evidence="8">DUF4968 domain-containing protein</fullName>
    </submittedName>
</protein>
<dbReference type="AlphaFoldDB" id="A0A4Q1JPX1"/>
<dbReference type="GO" id="GO:0004553">
    <property type="term" value="F:hydrolase activity, hydrolyzing O-glycosyl compounds"/>
    <property type="evidence" value="ECO:0007669"/>
    <property type="project" value="InterPro"/>
</dbReference>
<proteinExistence type="inferred from homology"/>
<dbReference type="GO" id="GO:0030246">
    <property type="term" value="F:carbohydrate binding"/>
    <property type="evidence" value="ECO:0007669"/>
    <property type="project" value="InterPro"/>
</dbReference>
<evidence type="ECO:0000313" key="9">
    <source>
        <dbReference type="Proteomes" id="UP000289703"/>
    </source>
</evidence>
<name>A0A4Q1JPX1_9BACT</name>
<dbReference type="PANTHER" id="PTHR43863:SF2">
    <property type="entry name" value="MALTASE-GLUCOAMYLASE"/>
    <property type="match status" value="1"/>
</dbReference>
<keyword evidence="2" id="KW-0326">Glycosidase</keyword>
<dbReference type="SUPFAM" id="SSF51011">
    <property type="entry name" value="Glycosyl hydrolase domain"/>
    <property type="match status" value="1"/>
</dbReference>
<keyword evidence="3" id="KW-0732">Signal</keyword>
<feature type="domain" description="Glycosyl hydrolase family 31 C-terminal" evidence="7">
    <location>
        <begin position="579"/>
        <end position="664"/>
    </location>
</feature>
<dbReference type="InterPro" id="IPR025887">
    <property type="entry name" value="Glyco_hydro_31_N_dom"/>
</dbReference>
<dbReference type="InterPro" id="IPR051816">
    <property type="entry name" value="Glycosyl_Hydrolase_31"/>
</dbReference>
<comment type="similarity">
    <text evidence="1 2">Belongs to the glycosyl hydrolase 31 family.</text>
</comment>
<evidence type="ECO:0000256" key="3">
    <source>
        <dbReference type="SAM" id="SignalP"/>
    </source>
</evidence>
<evidence type="ECO:0000313" key="8">
    <source>
        <dbReference type="EMBL" id="RXQ96286.1"/>
    </source>
</evidence>
<dbReference type="InterPro" id="IPR017853">
    <property type="entry name" value="GH"/>
</dbReference>
<dbReference type="Gene3D" id="3.20.20.80">
    <property type="entry name" value="Glycosidases"/>
    <property type="match status" value="1"/>
</dbReference>
<feature type="chain" id="PRO_5020377584" evidence="3">
    <location>
        <begin position="25"/>
        <end position="799"/>
    </location>
</feature>
<feature type="domain" description="DUF5110" evidence="6">
    <location>
        <begin position="683"/>
        <end position="755"/>
    </location>
</feature>
<dbReference type="EMBL" id="SAXA01000003">
    <property type="protein sequence ID" value="RXQ96286.1"/>
    <property type="molecule type" value="Genomic_DNA"/>
</dbReference>
<dbReference type="InterPro" id="IPR000322">
    <property type="entry name" value="Glyco_hydro_31_TIM"/>
</dbReference>
<dbReference type="OrthoDB" id="176168at2"/>
<keyword evidence="9" id="KW-1185">Reference proteome</keyword>
<dbReference type="InterPro" id="IPR013780">
    <property type="entry name" value="Glyco_hydro_b"/>
</dbReference>
<organism evidence="8 9">
    <name type="scientific">Ancylomarina salipaludis</name>
    <dbReference type="NCBI Taxonomy" id="2501299"/>
    <lineage>
        <taxon>Bacteria</taxon>
        <taxon>Pseudomonadati</taxon>
        <taxon>Bacteroidota</taxon>
        <taxon>Bacteroidia</taxon>
        <taxon>Marinilabiliales</taxon>
        <taxon>Marinifilaceae</taxon>
        <taxon>Ancylomarina</taxon>
    </lineage>
</organism>
<feature type="domain" description="Glycoside hydrolase family 31 N-terminal" evidence="5">
    <location>
        <begin position="52"/>
        <end position="203"/>
    </location>
</feature>
<evidence type="ECO:0000259" key="6">
    <source>
        <dbReference type="Pfam" id="PF17137"/>
    </source>
</evidence>
<dbReference type="Pfam" id="PF01055">
    <property type="entry name" value="Glyco_hydro_31_2nd"/>
    <property type="match status" value="1"/>
</dbReference>
<dbReference type="Pfam" id="PF21365">
    <property type="entry name" value="Glyco_hydro_31_3rd"/>
    <property type="match status" value="1"/>
</dbReference>
<dbReference type="SUPFAM" id="SSF51445">
    <property type="entry name" value="(Trans)glycosidases"/>
    <property type="match status" value="1"/>
</dbReference>
<dbReference type="CDD" id="cd06598">
    <property type="entry name" value="GH31_transferase_CtsZ"/>
    <property type="match status" value="1"/>
</dbReference>
<evidence type="ECO:0000256" key="2">
    <source>
        <dbReference type="RuleBase" id="RU361185"/>
    </source>
</evidence>
<dbReference type="SUPFAM" id="SSF74650">
    <property type="entry name" value="Galactose mutarotase-like"/>
    <property type="match status" value="1"/>
</dbReference>
<evidence type="ECO:0000259" key="5">
    <source>
        <dbReference type="Pfam" id="PF13802"/>
    </source>
</evidence>
<dbReference type="PANTHER" id="PTHR43863">
    <property type="entry name" value="HYDROLASE, PUTATIVE (AFU_ORTHOLOGUE AFUA_1G03140)-RELATED"/>
    <property type="match status" value="1"/>
</dbReference>
<evidence type="ECO:0000259" key="4">
    <source>
        <dbReference type="Pfam" id="PF01055"/>
    </source>
</evidence>
<dbReference type="InterPro" id="IPR033403">
    <property type="entry name" value="DUF5110"/>
</dbReference>